<dbReference type="GO" id="GO:0006123">
    <property type="term" value="P:mitochondrial electron transport, cytochrome c to oxygen"/>
    <property type="evidence" value="ECO:0007669"/>
    <property type="project" value="TreeGrafter"/>
</dbReference>
<feature type="transmembrane region" description="Helical" evidence="10">
    <location>
        <begin position="199"/>
        <end position="228"/>
    </location>
</feature>
<name>A0A7H1DNK7_PARBR</name>
<comment type="subcellular location">
    <subcellularLocation>
        <location evidence="1">Mitochondrion inner membrane</location>
        <topology evidence="1">Multi-pass membrane protein</topology>
    </subcellularLocation>
</comment>
<dbReference type="InterPro" id="IPR024791">
    <property type="entry name" value="Cyt_c/ubiquinol_Oxase_su3"/>
</dbReference>
<feature type="transmembrane region" description="Helical" evidence="10">
    <location>
        <begin position="248"/>
        <end position="268"/>
    </location>
</feature>
<evidence type="ECO:0000256" key="7">
    <source>
        <dbReference type="ARBA" id="ARBA00023136"/>
    </source>
</evidence>
<dbReference type="Gene3D" id="1.10.287.70">
    <property type="match status" value="1"/>
</dbReference>
<dbReference type="GO" id="GO:0045277">
    <property type="term" value="C:respiratory chain complex IV"/>
    <property type="evidence" value="ECO:0007669"/>
    <property type="project" value="UniProtKB-ARBA"/>
</dbReference>
<dbReference type="Gene3D" id="1.20.120.80">
    <property type="entry name" value="Cytochrome c oxidase, subunit III, four-helix bundle"/>
    <property type="match status" value="1"/>
</dbReference>
<dbReference type="Pfam" id="PF00510">
    <property type="entry name" value="COX3"/>
    <property type="match status" value="1"/>
</dbReference>
<keyword evidence="7 10" id="KW-0472">Membrane</keyword>
<comment type="function">
    <text evidence="9">Component of the cytochrome c oxidase, the last enzyme in the mitochondrial electron transport chain which drives oxidative phosphorylation. The respiratory chain contains 3 multisubunit complexes succinate dehydrogenase (complex II, CII), ubiquinol-cytochrome c oxidoreductase (cytochrome b-c1 complex, complex III, CIII) and cytochrome c oxidase (complex IV, CIV), that cooperate to transfer electrons derived from NADH and succinate to molecular oxygen, creating an electrochemical gradient over the inner membrane that drives transmembrane transport and the ATP synthase. Cytochrome c oxidase is the component of the respiratory chain that catalyzes the reduction of oxygen to water. Electrons originating from reduced cytochrome c in the intermembrane space (IMS) are transferred via the dinuclear copper A center (CU(A)) of subunit 2 and heme A of subunit 1 to the active site in subunit 1, a binuclear center (BNC) formed by heme A3 and copper B (CU(B)). The BNC reduces molecular oxygen to 2 water molecules using 4 electrons from cytochrome c in the IMS and 4 protons from the mitochondrial matrix.</text>
</comment>
<protein>
    <recommendedName>
        <fullName evidence="3 9">Cytochrome c oxidase subunit 3</fullName>
    </recommendedName>
</protein>
<keyword evidence="9 12" id="KW-0496">Mitochondrion</keyword>
<keyword evidence="6 10" id="KW-1133">Transmembrane helix</keyword>
<feature type="domain" description="Heme-copper oxidase subunit III family profile" evidence="11">
    <location>
        <begin position="10"/>
        <end position="269"/>
    </location>
</feature>
<dbReference type="GO" id="GO:0005743">
    <property type="term" value="C:mitochondrial inner membrane"/>
    <property type="evidence" value="ECO:0007669"/>
    <property type="project" value="UniProtKB-SubCell"/>
</dbReference>
<dbReference type="EMBL" id="MT815704">
    <property type="protein sequence ID" value="QNS38552.1"/>
    <property type="molecule type" value="Genomic_DNA"/>
</dbReference>
<evidence type="ECO:0000256" key="9">
    <source>
        <dbReference type="RuleBase" id="RU003375"/>
    </source>
</evidence>
<dbReference type="PROSITE" id="PS50253">
    <property type="entry name" value="COX3"/>
    <property type="match status" value="1"/>
</dbReference>
<dbReference type="InterPro" id="IPR035973">
    <property type="entry name" value="Cyt_c_oxidase_su3-like_sf"/>
</dbReference>
<evidence type="ECO:0000256" key="3">
    <source>
        <dbReference type="ARBA" id="ARBA00015944"/>
    </source>
</evidence>
<keyword evidence="5" id="KW-1278">Translocase</keyword>
<feature type="transmembrane region" description="Helical" evidence="10">
    <location>
        <begin position="137"/>
        <end position="155"/>
    </location>
</feature>
<comment type="similarity">
    <text evidence="2 9">Belongs to the cytochrome c oxidase subunit 3 family.</text>
</comment>
<dbReference type="InterPro" id="IPR000298">
    <property type="entry name" value="Cyt_c_oxidase-like_su3"/>
</dbReference>
<dbReference type="PANTHER" id="PTHR11403">
    <property type="entry name" value="CYTOCHROME C OXIDASE SUBUNIT III"/>
    <property type="match status" value="1"/>
</dbReference>
<feature type="transmembrane region" description="Helical" evidence="10">
    <location>
        <begin position="87"/>
        <end position="110"/>
    </location>
</feature>
<feature type="transmembrane region" description="Helical" evidence="10">
    <location>
        <begin position="167"/>
        <end position="187"/>
    </location>
</feature>
<organism evidence="12">
    <name type="scientific">Paracoccidioides brasiliensis</name>
    <dbReference type="NCBI Taxonomy" id="121759"/>
    <lineage>
        <taxon>Eukaryota</taxon>
        <taxon>Fungi</taxon>
        <taxon>Dikarya</taxon>
        <taxon>Ascomycota</taxon>
        <taxon>Pezizomycotina</taxon>
        <taxon>Eurotiomycetes</taxon>
        <taxon>Eurotiomycetidae</taxon>
        <taxon>Onygenales</taxon>
        <taxon>Ajellomycetaceae</taxon>
        <taxon>Paracoccidioides</taxon>
    </lineage>
</organism>
<evidence type="ECO:0000256" key="10">
    <source>
        <dbReference type="SAM" id="Phobius"/>
    </source>
</evidence>
<dbReference type="PANTHER" id="PTHR11403:SF7">
    <property type="entry name" value="CYTOCHROME C OXIDASE SUBUNIT 3"/>
    <property type="match status" value="1"/>
</dbReference>
<proteinExistence type="inferred from homology"/>
<evidence type="ECO:0000256" key="2">
    <source>
        <dbReference type="ARBA" id="ARBA00010581"/>
    </source>
</evidence>
<evidence type="ECO:0000256" key="6">
    <source>
        <dbReference type="ARBA" id="ARBA00022989"/>
    </source>
</evidence>
<evidence type="ECO:0000256" key="5">
    <source>
        <dbReference type="ARBA" id="ARBA00022967"/>
    </source>
</evidence>
<evidence type="ECO:0000313" key="12">
    <source>
        <dbReference type="EMBL" id="QNS38552.1"/>
    </source>
</evidence>
<evidence type="ECO:0000256" key="1">
    <source>
        <dbReference type="ARBA" id="ARBA00004448"/>
    </source>
</evidence>
<accession>A0A7H1DNK7</accession>
<evidence type="ECO:0000256" key="4">
    <source>
        <dbReference type="ARBA" id="ARBA00022692"/>
    </source>
</evidence>
<feature type="transmembrane region" description="Helical" evidence="10">
    <location>
        <begin position="47"/>
        <end position="66"/>
    </location>
</feature>
<reference evidence="12" key="1">
    <citation type="submission" date="2020-07" db="EMBL/GenBank/DDBJ databases">
        <title>Updates and comparative analysis of the mitochondrial genomes of Paracoccidioides spp. using Oxford-Nanopore MinION sequencing.</title>
        <authorList>
            <person name="Misas E."/>
            <person name="Gomez O.M."/>
        </authorList>
    </citation>
    <scope>NUCLEOTIDE SEQUENCE</scope>
    <source>
        <strain evidence="12">Pb18</strain>
    </source>
</reference>
<dbReference type="CDD" id="cd01665">
    <property type="entry name" value="Cyt_c_Oxidase_III"/>
    <property type="match status" value="1"/>
</dbReference>
<geneLocation type="mitochondrion" evidence="12"/>
<dbReference type="InterPro" id="IPR013833">
    <property type="entry name" value="Cyt_c_oxidase_su3_a-hlx"/>
</dbReference>
<sequence length="271" mass="30882">MKYLRSSNFQHHPYHMVSPSPWPLFSSLSLFVLTTTGVLSLHGFSNISYLFFISIFNLIFSLFFWFRDIISESTYLGDHTYAVQRGLNLGIGLFIVSEALFFLGIFWTFFHSSLAPSIEIGAIWPPLGIQSINPFELPLLNTVLLLASGVTITFAHHSLIQGYRKGALYGSIFTIFLALLFTIFQGIEYNVSSFTLSDSVFGSCFFFGTGFHGLHVIIGTIFLTIGYWRLLAYHFTDHHHVGLESGIFYWHFVDLVWLFLYGSMYYWGGGF</sequence>
<feature type="transmembrane region" description="Helical" evidence="10">
    <location>
        <begin position="21"/>
        <end position="41"/>
    </location>
</feature>
<comment type="catalytic activity">
    <reaction evidence="8">
        <text>4 Fe(II)-[cytochrome c] + O2 + 8 H(+)(in) = 4 Fe(III)-[cytochrome c] + 2 H2O + 4 H(+)(out)</text>
        <dbReference type="Rhea" id="RHEA:11436"/>
        <dbReference type="Rhea" id="RHEA-COMP:10350"/>
        <dbReference type="Rhea" id="RHEA-COMP:14399"/>
        <dbReference type="ChEBI" id="CHEBI:15377"/>
        <dbReference type="ChEBI" id="CHEBI:15378"/>
        <dbReference type="ChEBI" id="CHEBI:15379"/>
        <dbReference type="ChEBI" id="CHEBI:29033"/>
        <dbReference type="ChEBI" id="CHEBI:29034"/>
        <dbReference type="EC" id="7.1.1.9"/>
    </reaction>
    <physiologicalReaction direction="left-to-right" evidence="8">
        <dbReference type="Rhea" id="RHEA:11437"/>
    </physiologicalReaction>
</comment>
<dbReference type="GO" id="GO:0004129">
    <property type="term" value="F:cytochrome-c oxidase activity"/>
    <property type="evidence" value="ECO:0007669"/>
    <property type="project" value="UniProtKB-EC"/>
</dbReference>
<dbReference type="FunFam" id="1.10.287.70:FF:000082">
    <property type="entry name" value="Cytochrome c oxidase subunit 3"/>
    <property type="match status" value="1"/>
</dbReference>
<evidence type="ECO:0000259" key="11">
    <source>
        <dbReference type="PROSITE" id="PS50253"/>
    </source>
</evidence>
<keyword evidence="4 9" id="KW-0812">Transmembrane</keyword>
<dbReference type="AlphaFoldDB" id="A0A7H1DNK7"/>
<dbReference type="SUPFAM" id="SSF81452">
    <property type="entry name" value="Cytochrome c oxidase subunit III-like"/>
    <property type="match status" value="1"/>
</dbReference>
<dbReference type="InterPro" id="IPR033945">
    <property type="entry name" value="Cyt_c_oxase_su3_dom"/>
</dbReference>
<evidence type="ECO:0000256" key="8">
    <source>
        <dbReference type="ARBA" id="ARBA00049512"/>
    </source>
</evidence>
<gene>
    <name evidence="12" type="primary">cox3</name>
</gene>
<dbReference type="FunFam" id="1.20.120.80:FF:000002">
    <property type="entry name" value="Cytochrome c oxidase subunit 3"/>
    <property type="match status" value="1"/>
</dbReference>